<dbReference type="RefSeq" id="WP_043968582.1">
    <property type="nucleotide sequence ID" value="NZ_JXTH01000098.1"/>
</dbReference>
<feature type="chain" id="PRO_5038521475" evidence="1">
    <location>
        <begin position="21"/>
        <end position="125"/>
    </location>
</feature>
<name>A0A0D0RUJ6_9BACL</name>
<sequence length="125" mass="12930">MKKGLLAFSLAALLGTSFIAGNQTEAASVTGPGGTSRIDYLRGSDEIYWSVKPNTSWPYQFLGYVTFGYGASGSVPVASAGVGLEDGLVDARGSGYCSATLSGTAYALDGDTFTVLPGVTTYYTR</sequence>
<comment type="caution">
    <text evidence="2">The sequence shown here is derived from an EMBL/GenBank/DDBJ whole genome shotgun (WGS) entry which is preliminary data.</text>
</comment>
<protein>
    <submittedName>
        <fullName evidence="2">Uncharacterized protein</fullName>
    </submittedName>
</protein>
<feature type="signal peptide" evidence="1">
    <location>
        <begin position="1"/>
        <end position="20"/>
    </location>
</feature>
<dbReference type="Proteomes" id="UP000032102">
    <property type="component" value="Unassembled WGS sequence"/>
</dbReference>
<reference evidence="2 3" key="1">
    <citation type="submission" date="2015-01" db="EMBL/GenBank/DDBJ databases">
        <title>Draft genome of Anoxybacillus thermarum strain AF/04.</title>
        <authorList>
            <person name="Poli A."/>
            <person name="Nicolaus B."/>
            <person name="Chan K.-G."/>
            <person name="Kahar U.M."/>
            <person name="Yaakob A.S."/>
            <person name="Chan C.S."/>
            <person name="Goh K.M."/>
        </authorList>
    </citation>
    <scope>NUCLEOTIDE SEQUENCE [LARGE SCALE GENOMIC DNA]</scope>
    <source>
        <strain evidence="2 3">AF/04</strain>
    </source>
</reference>
<dbReference type="AlphaFoldDB" id="A0A0D0RUJ6"/>
<evidence type="ECO:0000313" key="2">
    <source>
        <dbReference type="EMBL" id="KIQ93120.1"/>
    </source>
</evidence>
<accession>A0A0D0RUJ6</accession>
<evidence type="ECO:0000313" key="3">
    <source>
        <dbReference type="Proteomes" id="UP000032102"/>
    </source>
</evidence>
<keyword evidence="1" id="KW-0732">Signal</keyword>
<keyword evidence="3" id="KW-1185">Reference proteome</keyword>
<dbReference type="PATRIC" id="fig|404937.3.peg.3108"/>
<evidence type="ECO:0000256" key="1">
    <source>
        <dbReference type="SAM" id="SignalP"/>
    </source>
</evidence>
<organism evidence="2 3">
    <name type="scientific">Anoxybacillus thermarum</name>
    <dbReference type="NCBI Taxonomy" id="404937"/>
    <lineage>
        <taxon>Bacteria</taxon>
        <taxon>Bacillati</taxon>
        <taxon>Bacillota</taxon>
        <taxon>Bacilli</taxon>
        <taxon>Bacillales</taxon>
        <taxon>Anoxybacillaceae</taxon>
        <taxon>Anoxybacillus</taxon>
    </lineage>
</organism>
<gene>
    <name evidence="2" type="ORF">LH47_02828</name>
</gene>
<proteinExistence type="predicted"/>
<dbReference type="EMBL" id="JXTH01000098">
    <property type="protein sequence ID" value="KIQ93120.1"/>
    <property type="molecule type" value="Genomic_DNA"/>
</dbReference>